<dbReference type="EMBL" id="JABBYL010000037">
    <property type="protein sequence ID" value="NMO10221.1"/>
    <property type="molecule type" value="Genomic_DNA"/>
</dbReference>
<dbReference type="GeneID" id="35121629"/>
<name>A0A2H4VFC0_9EURY</name>
<organism evidence="1 3">
    <name type="scientific">Methanobacterium subterraneum</name>
    <dbReference type="NCBI Taxonomy" id="59277"/>
    <lineage>
        <taxon>Archaea</taxon>
        <taxon>Methanobacteriati</taxon>
        <taxon>Methanobacteriota</taxon>
        <taxon>Methanomada group</taxon>
        <taxon>Methanobacteria</taxon>
        <taxon>Methanobacteriales</taxon>
        <taxon>Methanobacteriaceae</taxon>
        <taxon>Methanobacterium</taxon>
    </lineage>
</organism>
<dbReference type="AlphaFoldDB" id="A0A2H4VFC0"/>
<reference evidence="1 3" key="1">
    <citation type="submission" date="2016-10" db="EMBL/GenBank/DDBJ databases">
        <title>Comparative genomics between deep and shallow subseafloor isolates.</title>
        <authorList>
            <person name="Ishii S."/>
            <person name="Miller J.R."/>
            <person name="Sutton G."/>
            <person name="Suzuki S."/>
            <person name="Methe B."/>
            <person name="Inagaki F."/>
            <person name="Imachi H."/>
        </authorList>
    </citation>
    <scope>NUCLEOTIDE SEQUENCE [LARGE SCALE GENOMIC DNA]</scope>
    <source>
        <strain evidence="1 3">MO-MB1</strain>
    </source>
</reference>
<dbReference type="InterPro" id="IPR024227">
    <property type="entry name" value="DUF3795"/>
</dbReference>
<dbReference type="OrthoDB" id="69214at2157"/>
<dbReference type="Proteomes" id="UP000232806">
    <property type="component" value="Chromosome"/>
</dbReference>
<evidence type="ECO:0000313" key="1">
    <source>
        <dbReference type="EMBL" id="AUB56799.1"/>
    </source>
</evidence>
<dbReference type="Proteomes" id="UP000591058">
    <property type="component" value="Unassembled WGS sequence"/>
</dbReference>
<reference evidence="2 4" key="2">
    <citation type="submission" date="2020-04" db="EMBL/GenBank/DDBJ databases">
        <title>Draft genome of Methanobacterium subterraneum isolated from animal feces.</title>
        <authorList>
            <person name="Ouboter H.T."/>
            <person name="Berger S."/>
            <person name="Gungor E."/>
            <person name="Jetten M.S.M."/>
            <person name="Welte C.U."/>
        </authorList>
    </citation>
    <scope>NUCLEOTIDE SEQUENCE [LARGE SCALE GENOMIC DNA]</scope>
    <source>
        <strain evidence="2">HO_2020</strain>
    </source>
</reference>
<evidence type="ECO:0000313" key="2">
    <source>
        <dbReference type="EMBL" id="NMO10221.1"/>
    </source>
</evidence>
<evidence type="ECO:0000313" key="3">
    <source>
        <dbReference type="Proteomes" id="UP000232806"/>
    </source>
</evidence>
<accession>A0A2H4VFC0</accession>
<dbReference type="Pfam" id="PF12675">
    <property type="entry name" value="DUF3795"/>
    <property type="match status" value="1"/>
</dbReference>
<dbReference type="RefSeq" id="WP_100906750.1">
    <property type="nucleotide sequence ID" value="NZ_CP017766.1"/>
</dbReference>
<protein>
    <submittedName>
        <fullName evidence="2">DUF3795 domain-containing protein</fullName>
    </submittedName>
</protein>
<proteinExistence type="predicted"/>
<sequence>MKDENLVAYCGLYCGDCYNYTGSIADMARDLRKELRKNKFTEVAKAMPFKEFDNYPECYECLGAMVKLRCKGCRDGFRSKFCKIAKCAQKKEYQGCWECDEFQTCQKFDFLKPIHKEANMKNLRKIKKQGIDGFLEGKRHW</sequence>
<dbReference type="EMBL" id="CP017766">
    <property type="protein sequence ID" value="AUB56799.1"/>
    <property type="molecule type" value="Genomic_DNA"/>
</dbReference>
<gene>
    <name evidence="1" type="ORF">BK007_08485</name>
    <name evidence="2" type="ORF">HG719_10430</name>
</gene>
<evidence type="ECO:0000313" key="4">
    <source>
        <dbReference type="Proteomes" id="UP000591058"/>
    </source>
</evidence>